<dbReference type="AlphaFoldDB" id="A0A699WNH7"/>
<protein>
    <submittedName>
        <fullName evidence="1">Uncharacterized protein</fullName>
    </submittedName>
</protein>
<dbReference type="EMBL" id="BKCJ011707588">
    <property type="protein sequence ID" value="GFD47780.1"/>
    <property type="molecule type" value="Genomic_DNA"/>
</dbReference>
<evidence type="ECO:0000313" key="1">
    <source>
        <dbReference type="EMBL" id="GFD47780.1"/>
    </source>
</evidence>
<organism evidence="1">
    <name type="scientific">Tanacetum cinerariifolium</name>
    <name type="common">Dalmatian daisy</name>
    <name type="synonym">Chrysanthemum cinerariifolium</name>
    <dbReference type="NCBI Taxonomy" id="118510"/>
    <lineage>
        <taxon>Eukaryota</taxon>
        <taxon>Viridiplantae</taxon>
        <taxon>Streptophyta</taxon>
        <taxon>Embryophyta</taxon>
        <taxon>Tracheophyta</taxon>
        <taxon>Spermatophyta</taxon>
        <taxon>Magnoliopsida</taxon>
        <taxon>eudicotyledons</taxon>
        <taxon>Gunneridae</taxon>
        <taxon>Pentapetalae</taxon>
        <taxon>asterids</taxon>
        <taxon>campanulids</taxon>
        <taxon>Asterales</taxon>
        <taxon>Asteraceae</taxon>
        <taxon>Asteroideae</taxon>
        <taxon>Anthemideae</taxon>
        <taxon>Anthemidinae</taxon>
        <taxon>Tanacetum</taxon>
    </lineage>
</organism>
<sequence length="132" mass="14013">VNNDGALEQGINAFVRALTNASQRVRLRRVPLSTGLERVAYLPTRKGPGQIAVLSAADYLGGSKVDLLADGTSLSVQIHGLDAPHLLAPDEIGLSEEAFSHWGVAEGSEIALRRTPSPASRQALIQKVQGHE</sequence>
<comment type="caution">
    <text evidence="1">The sequence shown here is derived from an EMBL/GenBank/DDBJ whole genome shotgun (WGS) entry which is preliminary data.</text>
</comment>
<proteinExistence type="predicted"/>
<gene>
    <name evidence="1" type="ORF">Tci_919749</name>
</gene>
<reference evidence="1" key="1">
    <citation type="journal article" date="2019" name="Sci. Rep.">
        <title>Draft genome of Tanacetum cinerariifolium, the natural source of mosquito coil.</title>
        <authorList>
            <person name="Yamashiro T."/>
            <person name="Shiraishi A."/>
            <person name="Satake H."/>
            <person name="Nakayama K."/>
        </authorList>
    </citation>
    <scope>NUCLEOTIDE SEQUENCE</scope>
</reference>
<feature type="non-terminal residue" evidence="1">
    <location>
        <position position="132"/>
    </location>
</feature>
<name>A0A699WNH7_TANCI</name>
<feature type="non-terminal residue" evidence="1">
    <location>
        <position position="1"/>
    </location>
</feature>
<accession>A0A699WNH7</accession>